<reference evidence="1 2" key="1">
    <citation type="submission" date="2019-12" db="EMBL/GenBank/DDBJ databases">
        <authorList>
            <person name="Feng G."/>
            <person name="Zhu H."/>
        </authorList>
    </citation>
    <scope>NUCLEOTIDE SEQUENCE [LARGE SCALE GENOMIC DNA]</scope>
    <source>
        <strain evidence="1 2">FGD1</strain>
    </source>
</reference>
<evidence type="ECO:0000313" key="1">
    <source>
        <dbReference type="EMBL" id="MYL98785.1"/>
    </source>
</evidence>
<dbReference type="RefSeq" id="WP_160986430.1">
    <property type="nucleotide sequence ID" value="NZ_WVTD01000010.1"/>
</dbReference>
<dbReference type="Proteomes" id="UP000465810">
    <property type="component" value="Unassembled WGS sequence"/>
</dbReference>
<comment type="caution">
    <text evidence="1">The sequence shown here is derived from an EMBL/GenBank/DDBJ whole genome shotgun (WGS) entry which is preliminary data.</text>
</comment>
<gene>
    <name evidence="1" type="ORF">GR702_13540</name>
</gene>
<accession>A0A7X4K822</accession>
<sequence>MALVLGGPRTEAARQALSLRESGYRVRMPETAWDALALFGEEMPAVAYIGTVAFTPRVELLIDDLRRYGVPIRYFGQNRMTGADHPAFTAKRTAAKWTTHAGTHRPHA</sequence>
<dbReference type="EMBL" id="WVTD01000010">
    <property type="protein sequence ID" value="MYL98785.1"/>
    <property type="molecule type" value="Genomic_DNA"/>
</dbReference>
<dbReference type="AlphaFoldDB" id="A0A7X4K822"/>
<keyword evidence="2" id="KW-1185">Reference proteome</keyword>
<evidence type="ECO:0000313" key="2">
    <source>
        <dbReference type="Proteomes" id="UP000465810"/>
    </source>
</evidence>
<proteinExistence type="predicted"/>
<organism evidence="1 2">
    <name type="scientific">Novosphingobium silvae</name>
    <dbReference type="NCBI Taxonomy" id="2692619"/>
    <lineage>
        <taxon>Bacteria</taxon>
        <taxon>Pseudomonadati</taxon>
        <taxon>Pseudomonadota</taxon>
        <taxon>Alphaproteobacteria</taxon>
        <taxon>Sphingomonadales</taxon>
        <taxon>Sphingomonadaceae</taxon>
        <taxon>Novosphingobium</taxon>
    </lineage>
</organism>
<name>A0A7X4K822_9SPHN</name>
<protein>
    <submittedName>
        <fullName evidence="1">Uncharacterized protein</fullName>
    </submittedName>
</protein>